<evidence type="ECO:0000313" key="2">
    <source>
        <dbReference type="Proteomes" id="UP000050301"/>
    </source>
</evidence>
<keyword evidence="2" id="KW-1185">Reference proteome</keyword>
<dbReference type="Proteomes" id="UP000050301">
    <property type="component" value="Unassembled WGS sequence"/>
</dbReference>
<dbReference type="SUPFAM" id="SSF53448">
    <property type="entry name" value="Nucleotide-diphospho-sugar transferases"/>
    <property type="match status" value="1"/>
</dbReference>
<reference evidence="1 2" key="1">
    <citation type="submission" date="2015-09" db="EMBL/GenBank/DDBJ databases">
        <title>Heavy metals and arsenic resistance mechanisms in polyextremophilic archaea of the family Ferroplasmaceae.</title>
        <authorList>
            <person name="Bulaev A.G."/>
            <person name="Kanygina A.V."/>
        </authorList>
    </citation>
    <scope>NUCLEOTIDE SEQUENCE [LARGE SCALE GENOMIC DNA]</scope>
    <source>
        <strain evidence="1 2">BH2</strain>
    </source>
</reference>
<proteinExistence type="predicted"/>
<dbReference type="RefSeq" id="WP_055041138.1">
    <property type="nucleotide sequence ID" value="NZ_LKBH01000285.1"/>
</dbReference>
<dbReference type="InParanoid" id="A0A0Q0RVC4"/>
<dbReference type="InterPro" id="IPR029044">
    <property type="entry name" value="Nucleotide-diphossugar_trans"/>
</dbReference>
<name>A0A0Q0RVC4_9ARCH</name>
<dbReference type="EMBL" id="LKBH01000285">
    <property type="protein sequence ID" value="KQB33899.1"/>
    <property type="molecule type" value="Genomic_DNA"/>
</dbReference>
<evidence type="ECO:0000313" key="1">
    <source>
        <dbReference type="EMBL" id="KQB33899.1"/>
    </source>
</evidence>
<sequence>MPNKSILLCSSIRKYGGIYKDSLIYAITPRKDKEVSCQTKEIYKKLNVKYIYKSLNIKWYDQPYLNSIYGAAFIEKYYLNSDVSFVYVDADTFFIKQPDKLDLEKNKVQIATTPIDSIKAEIANSDINDISEYWKHVYKLFNVDINKLWCIKTLHDNKNIVAYFNIGIISVKPSLQIFQECLEKIEMAYNDPYFSGLPKGSLERFYLDQVFTSAAVVKHPRDKILLLDSNYNYSLPVMKHIDQKKFKTIVHIHYHHMFFYRRTLKIFQENVDIYNL</sequence>
<dbReference type="AlphaFoldDB" id="A0A0Q0RVC4"/>
<evidence type="ECO:0008006" key="3">
    <source>
        <dbReference type="Google" id="ProtNLM"/>
    </source>
</evidence>
<protein>
    <recommendedName>
        <fullName evidence="3">Nucleotide-diphospho-sugar transferase domain-containing protein</fullName>
    </recommendedName>
</protein>
<dbReference type="Gene3D" id="3.90.550.10">
    <property type="entry name" value="Spore Coat Polysaccharide Biosynthesis Protein SpsA, Chain A"/>
    <property type="match status" value="1"/>
</dbReference>
<accession>A0A0Q0RVC4</accession>
<comment type="caution">
    <text evidence="1">The sequence shown here is derived from an EMBL/GenBank/DDBJ whole genome shotgun (WGS) entry which is preliminary data.</text>
</comment>
<gene>
    <name evidence="1" type="ORF">AOG55_01825</name>
</gene>
<organism evidence="1 2">
    <name type="scientific">Acidiplasma cupricumulans</name>
    <dbReference type="NCBI Taxonomy" id="312540"/>
    <lineage>
        <taxon>Archaea</taxon>
        <taxon>Methanobacteriati</taxon>
        <taxon>Thermoplasmatota</taxon>
        <taxon>Thermoplasmata</taxon>
        <taxon>Thermoplasmatales</taxon>
        <taxon>Ferroplasmaceae</taxon>
        <taxon>Acidiplasma</taxon>
    </lineage>
</organism>
<feature type="non-terminal residue" evidence="1">
    <location>
        <position position="276"/>
    </location>
</feature>